<organism evidence="9 10">
    <name type="scientific">Sphagnum jensenii</name>
    <dbReference type="NCBI Taxonomy" id="128206"/>
    <lineage>
        <taxon>Eukaryota</taxon>
        <taxon>Viridiplantae</taxon>
        <taxon>Streptophyta</taxon>
        <taxon>Embryophyta</taxon>
        <taxon>Bryophyta</taxon>
        <taxon>Sphagnophytina</taxon>
        <taxon>Sphagnopsida</taxon>
        <taxon>Sphagnales</taxon>
        <taxon>Sphagnaceae</taxon>
        <taxon>Sphagnum</taxon>
    </lineage>
</organism>
<evidence type="ECO:0000256" key="4">
    <source>
        <dbReference type="ARBA" id="ARBA00022989"/>
    </source>
</evidence>
<gene>
    <name evidence="9" type="ORF">CSSPJE1EN1_LOCUS22978</name>
</gene>
<evidence type="ECO:0000256" key="7">
    <source>
        <dbReference type="ARBA" id="ARBA00023276"/>
    </source>
</evidence>
<keyword evidence="2" id="KW-0602">Photosynthesis</keyword>
<evidence type="ECO:0000256" key="5">
    <source>
        <dbReference type="ARBA" id="ARBA00023078"/>
    </source>
</evidence>
<dbReference type="InterPro" id="IPR038760">
    <property type="entry name" value="PsbY_plant"/>
</dbReference>
<dbReference type="Pfam" id="PF06298">
    <property type="entry name" value="PsbY"/>
    <property type="match status" value="4"/>
</dbReference>
<keyword evidence="5" id="KW-0793">Thylakoid</keyword>
<evidence type="ECO:0000256" key="1">
    <source>
        <dbReference type="ARBA" id="ARBA00004370"/>
    </source>
</evidence>
<keyword evidence="4 8" id="KW-1133">Transmembrane helix</keyword>
<feature type="transmembrane region" description="Helical" evidence="8">
    <location>
        <begin position="268"/>
        <end position="289"/>
    </location>
</feature>
<evidence type="ECO:0000313" key="10">
    <source>
        <dbReference type="Proteomes" id="UP001497444"/>
    </source>
</evidence>
<accession>A0ABP0XG37</accession>
<keyword evidence="6 8" id="KW-0472">Membrane</keyword>
<evidence type="ECO:0000256" key="6">
    <source>
        <dbReference type="ARBA" id="ARBA00023136"/>
    </source>
</evidence>
<reference evidence="9" key="1">
    <citation type="submission" date="2024-02" db="EMBL/GenBank/DDBJ databases">
        <authorList>
            <consortium name="ELIXIR-Norway"/>
            <consortium name="Elixir Norway"/>
        </authorList>
    </citation>
    <scope>NUCLEOTIDE SEQUENCE</scope>
</reference>
<dbReference type="EMBL" id="OZ020103">
    <property type="protein sequence ID" value="CAK9277500.1"/>
    <property type="molecule type" value="Genomic_DNA"/>
</dbReference>
<evidence type="ECO:0000256" key="2">
    <source>
        <dbReference type="ARBA" id="ARBA00022531"/>
    </source>
</evidence>
<dbReference type="PANTHER" id="PTHR34790:SF1">
    <property type="entry name" value="PHOTOSYSTEM II CORE COMPLEX PROTEINS PSBY, CHLOROPLASTIC"/>
    <property type="match status" value="1"/>
</dbReference>
<evidence type="ECO:0000256" key="8">
    <source>
        <dbReference type="SAM" id="Phobius"/>
    </source>
</evidence>
<name>A0ABP0XG37_9BRYO</name>
<keyword evidence="10" id="KW-1185">Reference proteome</keyword>
<feature type="transmembrane region" description="Helical" evidence="8">
    <location>
        <begin position="309"/>
        <end position="331"/>
    </location>
</feature>
<feature type="transmembrane region" description="Helical" evidence="8">
    <location>
        <begin position="237"/>
        <end position="256"/>
    </location>
</feature>
<sequence>MATAVPSTSFTGSLLPRSRSSLFGGGLQTLRVSSLRVPGVSLRAVQKSVCSKLSSSSSSTDSEQSVAVGAMFTAMTMPDSAMASQQLMALAADDSRGFALLLPLVPALGWVLFNILQPGLNQFNRMRGIKAVAAGAGLGAALTTMMLVPHASAAQEIATLAADSDSRGLVLLGILVPAVAWVLYNILQPGLNQLDKMRSSKAVVGGLGLGAVSSMYLTPQAEAIQEIATIADNDSRGLVLLGILLPALGWVLFNILQPGLNQLNKMKSIKGLVVGAAGLGAAASSMMAAAPDAEAAQEITQLAADNRPLILLFILLPAIGWVLFNILQPALNQLNKMSGKK</sequence>
<dbReference type="PANTHER" id="PTHR34790">
    <property type="entry name" value="PHOTOSYSTEM II CORE COMPLEX PROTEINS PSBY, CHLOROPLASTIC"/>
    <property type="match status" value="1"/>
</dbReference>
<keyword evidence="3 8" id="KW-0812">Transmembrane</keyword>
<feature type="transmembrane region" description="Helical" evidence="8">
    <location>
        <begin position="199"/>
        <end position="217"/>
    </location>
</feature>
<feature type="transmembrane region" description="Helical" evidence="8">
    <location>
        <begin position="168"/>
        <end position="187"/>
    </location>
</feature>
<proteinExistence type="inferred from homology"/>
<evidence type="ECO:0000313" key="9">
    <source>
        <dbReference type="EMBL" id="CAK9277500.1"/>
    </source>
</evidence>
<dbReference type="HAMAP" id="MF_00717">
    <property type="entry name" value="PSII_PsbY"/>
    <property type="match status" value="3"/>
</dbReference>
<feature type="transmembrane region" description="Helical" evidence="8">
    <location>
        <begin position="97"/>
        <end position="116"/>
    </location>
</feature>
<feature type="transmembrane region" description="Helical" evidence="8">
    <location>
        <begin position="128"/>
        <end position="148"/>
    </location>
</feature>
<protein>
    <submittedName>
        <fullName evidence="9">Uncharacterized protein</fullName>
    </submittedName>
</protein>
<evidence type="ECO:0000256" key="3">
    <source>
        <dbReference type="ARBA" id="ARBA00022692"/>
    </source>
</evidence>
<dbReference type="Proteomes" id="UP001497444">
    <property type="component" value="Chromosome 8"/>
</dbReference>
<dbReference type="InterPro" id="IPR009388">
    <property type="entry name" value="PSII_PsbY"/>
</dbReference>
<keyword evidence="7" id="KW-0604">Photosystem II</keyword>
<comment type="subcellular location">
    <subcellularLocation>
        <location evidence="1">Membrane</location>
    </subcellularLocation>
</comment>